<evidence type="ECO:0000313" key="4">
    <source>
        <dbReference type="Proteomes" id="UP000463975"/>
    </source>
</evidence>
<dbReference type="Proteomes" id="UP000463975">
    <property type="component" value="Chromosome"/>
</dbReference>
<dbReference type="EMBL" id="CP047652">
    <property type="protein sequence ID" value="QHI95265.1"/>
    <property type="molecule type" value="Genomic_DNA"/>
</dbReference>
<keyword evidence="4" id="KW-1185">Reference proteome</keyword>
<keyword evidence="1" id="KW-1133">Transmembrane helix</keyword>
<feature type="domain" description="EamA" evidence="2">
    <location>
        <begin position="8"/>
        <end position="142"/>
    </location>
</feature>
<dbReference type="AlphaFoldDB" id="A0A6P1N9L8"/>
<dbReference type="GO" id="GO:0016020">
    <property type="term" value="C:membrane"/>
    <property type="evidence" value="ECO:0007669"/>
    <property type="project" value="InterPro"/>
</dbReference>
<feature type="transmembrane region" description="Helical" evidence="1">
    <location>
        <begin position="37"/>
        <end position="54"/>
    </location>
</feature>
<feature type="transmembrane region" description="Helical" evidence="1">
    <location>
        <begin position="126"/>
        <end position="145"/>
    </location>
</feature>
<sequence length="312" mass="34251">MRLSQATIGLLLALAGFAALAISDMFSKLLAGQINPFEVAFSGGAFGLLLLPLVKKKHESYADTIPYKKEIPLWLLRAVAVFTATAVSVEAFMLLSMPEALSLMFLMPFMANILSAVFLKERISLASWLSVFVGFIGVLIVLRPGVKPFNLGYVCALISALANAISVIAYKVAAGKTNKLELLSSSLCGPLIGNGLLMMGHFTWPRDITAWINLFGYGFLAALGQLLLMLAAQKTPASRVSLSQYSQMIWAVLFSQIIFHDHLDRWTVLGVLIVTFSGTINWICRYMLLIWTGKLEITEEDEKRNRLASHSS</sequence>
<evidence type="ECO:0000259" key="2">
    <source>
        <dbReference type="Pfam" id="PF00892"/>
    </source>
</evidence>
<dbReference type="SUPFAM" id="SSF103481">
    <property type="entry name" value="Multidrug resistance efflux transporter EmrE"/>
    <property type="match status" value="2"/>
</dbReference>
<dbReference type="Pfam" id="PF00892">
    <property type="entry name" value="EamA"/>
    <property type="match status" value="2"/>
</dbReference>
<dbReference type="InterPro" id="IPR000620">
    <property type="entry name" value="EamA_dom"/>
</dbReference>
<feature type="transmembrane region" description="Helical" evidence="1">
    <location>
        <begin position="266"/>
        <end position="284"/>
    </location>
</feature>
<feature type="transmembrane region" description="Helical" evidence="1">
    <location>
        <begin position="74"/>
        <end position="95"/>
    </location>
</feature>
<feature type="transmembrane region" description="Helical" evidence="1">
    <location>
        <begin position="182"/>
        <end position="204"/>
    </location>
</feature>
<keyword evidence="1" id="KW-0472">Membrane</keyword>
<evidence type="ECO:0000313" key="3">
    <source>
        <dbReference type="EMBL" id="QHI95265.1"/>
    </source>
</evidence>
<proteinExistence type="predicted"/>
<reference evidence="3 4" key="1">
    <citation type="submission" date="2020-01" db="EMBL/GenBank/DDBJ databases">
        <title>Genome sequencing of strain KACC 21507.</title>
        <authorList>
            <person name="Heo J."/>
            <person name="Kim S.-J."/>
            <person name="Kim J.-S."/>
            <person name="Hong S.-B."/>
            <person name="Kwon S.-W."/>
        </authorList>
    </citation>
    <scope>NUCLEOTIDE SEQUENCE [LARGE SCALE GENOMIC DNA]</scope>
    <source>
        <strain evidence="3 4">KACC 21507</strain>
    </source>
</reference>
<dbReference type="PANTHER" id="PTHR22911:SF135">
    <property type="entry name" value="BLR4310 PROTEIN"/>
    <property type="match status" value="1"/>
</dbReference>
<organism evidence="3 4">
    <name type="scientific">Aristophania vespae</name>
    <dbReference type="NCBI Taxonomy" id="2697033"/>
    <lineage>
        <taxon>Bacteria</taxon>
        <taxon>Pseudomonadati</taxon>
        <taxon>Pseudomonadota</taxon>
        <taxon>Alphaproteobacteria</taxon>
        <taxon>Acetobacterales</taxon>
        <taxon>Acetobacteraceae</taxon>
        <taxon>Aristophania</taxon>
    </lineage>
</organism>
<name>A0A6P1N9L8_9PROT</name>
<feature type="transmembrane region" description="Helical" evidence="1">
    <location>
        <begin position="101"/>
        <end position="119"/>
    </location>
</feature>
<dbReference type="InterPro" id="IPR037185">
    <property type="entry name" value="EmrE-like"/>
</dbReference>
<dbReference type="PANTHER" id="PTHR22911">
    <property type="entry name" value="ACYL-MALONYL CONDENSING ENZYME-RELATED"/>
    <property type="match status" value="1"/>
</dbReference>
<dbReference type="RefSeq" id="WP_160618343.1">
    <property type="nucleotide sequence ID" value="NZ_CP047652.1"/>
</dbReference>
<keyword evidence="1" id="KW-0812">Transmembrane</keyword>
<feature type="transmembrane region" description="Helical" evidence="1">
    <location>
        <begin position="210"/>
        <end position="230"/>
    </location>
</feature>
<evidence type="ECO:0000256" key="1">
    <source>
        <dbReference type="SAM" id="Phobius"/>
    </source>
</evidence>
<accession>A0A6P1N9L8</accession>
<feature type="transmembrane region" description="Helical" evidence="1">
    <location>
        <begin position="151"/>
        <end position="170"/>
    </location>
</feature>
<protein>
    <submittedName>
        <fullName evidence="3">EamA family transporter</fullName>
    </submittedName>
</protein>
<dbReference type="KEGG" id="bomb:GT348_02330"/>
<feature type="domain" description="EamA" evidence="2">
    <location>
        <begin position="151"/>
        <end position="276"/>
    </location>
</feature>
<gene>
    <name evidence="3" type="ORF">GT348_02330</name>
</gene>